<dbReference type="Proteomes" id="UP000449547">
    <property type="component" value="Unassembled WGS sequence"/>
</dbReference>
<evidence type="ECO:0000256" key="3">
    <source>
        <dbReference type="ARBA" id="ARBA00022679"/>
    </source>
</evidence>
<comment type="caution">
    <text evidence="7">The sequence shown here is derived from an EMBL/GenBank/DDBJ whole genome shotgun (WGS) entry which is preliminary data.</text>
</comment>
<proteinExistence type="inferred from homology"/>
<evidence type="ECO:0000256" key="1">
    <source>
        <dbReference type="ARBA" id="ARBA00012880"/>
    </source>
</evidence>
<gene>
    <name evidence="7" type="ORF">DIURU_005265</name>
</gene>
<dbReference type="InterPro" id="IPR002935">
    <property type="entry name" value="SAM_O-MeTrfase"/>
</dbReference>
<evidence type="ECO:0000256" key="5">
    <source>
        <dbReference type="ARBA" id="ARBA00022939"/>
    </source>
</evidence>
<sequence>MSKPDPDFHKVAQEKAAKCKQYIDSLDQSQLKGNPQAIADAIDDFAQENRIMTIGAAKSEEIRNRLRQSKPKHGAELGVYVGYSALRFAPLVSGTYYSLEVIPEYRDIAQHFIQLAGLTNVKFLLGDSATTLVKLHDELNLSEPSKRSVLDFLLIDHAKELYLPDIRTVETLNLVTVGSVIVADNCKMKYGVPAYLEYIRSTPEARRQFIETEPNPNGYYPGRWNILYENTPVDFGFDAIEVSVVKAYLDG</sequence>
<dbReference type="GO" id="GO:0032259">
    <property type="term" value="P:methylation"/>
    <property type="evidence" value="ECO:0007669"/>
    <property type="project" value="UniProtKB-KW"/>
</dbReference>
<dbReference type="OMA" id="SWMPILG"/>
<evidence type="ECO:0000256" key="6">
    <source>
        <dbReference type="ARBA" id="ARBA00023453"/>
    </source>
</evidence>
<dbReference type="AlphaFoldDB" id="A0A642UDS8"/>
<dbReference type="GO" id="GO:0006584">
    <property type="term" value="P:catecholamine metabolic process"/>
    <property type="evidence" value="ECO:0007669"/>
    <property type="project" value="UniProtKB-KW"/>
</dbReference>
<dbReference type="RefSeq" id="XP_034009889.1">
    <property type="nucleotide sequence ID" value="XM_034158228.1"/>
</dbReference>
<dbReference type="Gene3D" id="3.40.50.150">
    <property type="entry name" value="Vaccinia Virus protein VP39"/>
    <property type="match status" value="1"/>
</dbReference>
<organism evidence="7 8">
    <name type="scientific">Diutina rugosa</name>
    <name type="common">Yeast</name>
    <name type="synonym">Candida rugosa</name>
    <dbReference type="NCBI Taxonomy" id="5481"/>
    <lineage>
        <taxon>Eukaryota</taxon>
        <taxon>Fungi</taxon>
        <taxon>Dikarya</taxon>
        <taxon>Ascomycota</taxon>
        <taxon>Saccharomycotina</taxon>
        <taxon>Pichiomycetes</taxon>
        <taxon>Debaryomycetaceae</taxon>
        <taxon>Diutina</taxon>
    </lineage>
</organism>
<dbReference type="PROSITE" id="PS51682">
    <property type="entry name" value="SAM_OMT_I"/>
    <property type="match status" value="1"/>
</dbReference>
<protein>
    <recommendedName>
        <fullName evidence="1">catechol O-methyltransferase</fullName>
        <ecNumber evidence="1">2.1.1.6</ecNumber>
    </recommendedName>
</protein>
<dbReference type="GO" id="GO:0008171">
    <property type="term" value="F:O-methyltransferase activity"/>
    <property type="evidence" value="ECO:0007669"/>
    <property type="project" value="InterPro"/>
</dbReference>
<evidence type="ECO:0000256" key="2">
    <source>
        <dbReference type="ARBA" id="ARBA00022603"/>
    </source>
</evidence>
<dbReference type="PANTHER" id="PTHR43836:SF2">
    <property type="entry name" value="CATECHOL O-METHYLTRANSFERASE 1-RELATED"/>
    <property type="match status" value="1"/>
</dbReference>
<dbReference type="GeneID" id="54783916"/>
<name>A0A642UDS8_DIURU</name>
<keyword evidence="5" id="KW-0128">Catecholamine metabolism</keyword>
<keyword evidence="8" id="KW-1185">Reference proteome</keyword>
<dbReference type="EMBL" id="SWFT01000158">
    <property type="protein sequence ID" value="KAA8897288.1"/>
    <property type="molecule type" value="Genomic_DNA"/>
</dbReference>
<evidence type="ECO:0000256" key="4">
    <source>
        <dbReference type="ARBA" id="ARBA00022691"/>
    </source>
</evidence>
<evidence type="ECO:0000313" key="7">
    <source>
        <dbReference type="EMBL" id="KAA8897288.1"/>
    </source>
</evidence>
<dbReference type="VEuPathDB" id="FungiDB:DIURU_005265"/>
<dbReference type="InterPro" id="IPR029063">
    <property type="entry name" value="SAM-dependent_MTases_sf"/>
</dbReference>
<keyword evidence="3" id="KW-0808">Transferase</keyword>
<reference evidence="7 8" key="1">
    <citation type="submission" date="2019-07" db="EMBL/GenBank/DDBJ databases">
        <title>Genome assembly of two rare yeast pathogens: Diutina rugosa and Trichomonascus ciferrii.</title>
        <authorList>
            <person name="Mixao V."/>
            <person name="Saus E."/>
            <person name="Hansen A."/>
            <person name="Lass-Flor C."/>
            <person name="Gabaldon T."/>
        </authorList>
    </citation>
    <scope>NUCLEOTIDE SEQUENCE [LARGE SCALE GENOMIC DNA]</scope>
    <source>
        <strain evidence="7 8">CBS 613</strain>
    </source>
</reference>
<dbReference type="Pfam" id="PF01596">
    <property type="entry name" value="Methyltransf_3"/>
    <property type="match status" value="1"/>
</dbReference>
<dbReference type="EC" id="2.1.1.6" evidence="1"/>
<keyword evidence="4" id="KW-0949">S-adenosyl-L-methionine</keyword>
<evidence type="ECO:0000313" key="8">
    <source>
        <dbReference type="Proteomes" id="UP000449547"/>
    </source>
</evidence>
<dbReference type="OrthoDB" id="186626at2759"/>
<accession>A0A642UDS8</accession>
<dbReference type="SUPFAM" id="SSF53335">
    <property type="entry name" value="S-adenosyl-L-methionine-dependent methyltransferases"/>
    <property type="match status" value="1"/>
</dbReference>
<comment type="similarity">
    <text evidence="6">Belongs to the class I-like SAM-binding methyltransferase superfamily. Cation-dependent O-methyltransferase family.</text>
</comment>
<dbReference type="PANTHER" id="PTHR43836">
    <property type="entry name" value="CATECHOL O-METHYLTRANSFERASE 1-RELATED"/>
    <property type="match status" value="1"/>
</dbReference>
<keyword evidence="2" id="KW-0489">Methyltransferase</keyword>